<reference evidence="2 3" key="3">
    <citation type="journal article" date="2008" name="FEMS Microbiol. Ecol.">
        <title>Identification and characterization of genes underlying chitinolysis in Collimonas fungivorans Ter331.</title>
        <authorList>
            <person name="Fritsche K."/>
            <person name="de Boer W."/>
            <person name="Gerards S."/>
            <person name="van den Berg M."/>
            <person name="van Veen J.A."/>
            <person name="Leveau J.H."/>
        </authorList>
    </citation>
    <scope>NUCLEOTIDE SEQUENCE [LARGE SCALE GENOMIC DNA]</scope>
    <source>
        <strain evidence="2 3">Ter331</strain>
    </source>
</reference>
<dbReference type="InterPro" id="IPR029044">
    <property type="entry name" value="Nucleotide-diphossugar_trans"/>
</dbReference>
<dbReference type="GO" id="GO:0006487">
    <property type="term" value="P:protein N-linked glycosylation"/>
    <property type="evidence" value="ECO:0007669"/>
    <property type="project" value="TreeGrafter"/>
</dbReference>
<protein>
    <submittedName>
        <fullName evidence="2">Glycosyl transferase, group 2 family protein</fullName>
    </submittedName>
</protein>
<dbReference type="HOGENOM" id="CLU_033536_7_0_4"/>
<accession>G0AK39</accession>
<dbReference type="Gene3D" id="3.90.550.10">
    <property type="entry name" value="Spore Coat Polysaccharide Biosynthesis Protein SpsA, Chain A"/>
    <property type="match status" value="1"/>
</dbReference>
<dbReference type="CDD" id="cd04179">
    <property type="entry name" value="DPM_DPG-synthase_like"/>
    <property type="match status" value="1"/>
</dbReference>
<reference evidence="2 3" key="2">
    <citation type="journal article" date="2006" name="J. Microbiol. Methods">
        <title>Genomic flank-sequencing of plasposon insertion sites for rapid identification of functional genes.</title>
        <authorList>
            <person name="Leveau J.H."/>
            <person name="Gerards S."/>
            <person name="Fritsche K."/>
            <person name="Zondag G."/>
            <person name="van Veen J.A."/>
        </authorList>
    </citation>
    <scope>NUCLEOTIDE SEQUENCE [LARGE SCALE GENOMIC DNA]</scope>
    <source>
        <strain evidence="2 3">Ter331</strain>
    </source>
</reference>
<keyword evidence="2" id="KW-0808">Transferase</keyword>
<dbReference type="Pfam" id="PF00535">
    <property type="entry name" value="Glycos_transf_2"/>
    <property type="match status" value="1"/>
</dbReference>
<dbReference type="SUPFAM" id="SSF53448">
    <property type="entry name" value="Nucleotide-diphospho-sugar transferases"/>
    <property type="match status" value="1"/>
</dbReference>
<dbReference type="GO" id="GO:0016740">
    <property type="term" value="F:transferase activity"/>
    <property type="evidence" value="ECO:0007669"/>
    <property type="project" value="UniProtKB-KW"/>
</dbReference>
<evidence type="ECO:0000313" key="2">
    <source>
        <dbReference type="EMBL" id="AEK61724.1"/>
    </source>
</evidence>
<dbReference type="AlphaFoldDB" id="G0AK39"/>
<keyword evidence="3" id="KW-1185">Reference proteome</keyword>
<dbReference type="PANTHER" id="PTHR10859">
    <property type="entry name" value="GLYCOSYL TRANSFERASE"/>
    <property type="match status" value="1"/>
</dbReference>
<dbReference type="KEGG" id="cfu:CFU_1892"/>
<reference evidence="2 3" key="4">
    <citation type="journal article" date="2010" name="Environ. Microbiol.">
        <title>The bacterial genus Collimonas: mycophagy, weathering and other adaptive solutions to life in oligotrophic soil environments.</title>
        <authorList>
            <person name="Leveau J.H."/>
            <person name="Uroz S."/>
            <person name="de Boer W."/>
        </authorList>
    </citation>
    <scope>NUCLEOTIDE SEQUENCE [LARGE SCALE GENOMIC DNA]</scope>
    <source>
        <strain evidence="2 3">Ter331</strain>
    </source>
</reference>
<reference evidence="2 3" key="1">
    <citation type="journal article" date="2004" name="Environ. Microbiol.">
        <title>Phylogeny-function analysis of (meta)genomic libraries: screening for expression of ribosomal RNA genes by large-insert library fluorescent in situ hybridization (LIL-FISH).</title>
        <authorList>
            <person name="Leveau J.H."/>
            <person name="Gerards S."/>
            <person name="de Boer W."/>
            <person name="van Veen J.A."/>
        </authorList>
    </citation>
    <scope>NUCLEOTIDE SEQUENCE [LARGE SCALE GENOMIC DNA]</scope>
    <source>
        <strain evidence="2 3">Ter331</strain>
    </source>
</reference>
<proteinExistence type="predicted"/>
<sequence>MRDSTPAAVSLLEPAMPQADLTAAPAQFKPCAVIPVYNHEHAIGFVLSAVLAHDLHCVLVDDASSASCAAVLDGLAIAHPESVTLLRHAVNRGKGGAVLTGLRHAAAAGYTHAMQIDADGQHCTDDIPRFLQQAAARPRSLVTGYPQYDESVPPMRLYARYLTHVWVWINTLSLDIKDSMCGFRVYPLPSLMRLIQRRKLGERMDFDTEVLVRLHWDGVSIVNLPTRVTYPMDGVSHFRAGLDNLLISRLHATLFFGMLWRAPRLLGRRLRLLRGQP</sequence>
<dbReference type="EMBL" id="CP002745">
    <property type="protein sequence ID" value="AEK61724.1"/>
    <property type="molecule type" value="Genomic_DNA"/>
</dbReference>
<reference evidence="2 3" key="5">
    <citation type="journal article" date="2011" name="ISME J.">
        <title>Dual transcriptional profiling of a bacterial/fungal confrontation: Collimonas fungivorans versus Aspergillus niger.</title>
        <authorList>
            <person name="Mela F."/>
            <person name="Fritsche K."/>
            <person name="de Boer W."/>
            <person name="van Veen J.A."/>
            <person name="de Graaff L.H."/>
            <person name="van den Berg M."/>
            <person name="Leveau J.H."/>
        </authorList>
    </citation>
    <scope>NUCLEOTIDE SEQUENCE [LARGE SCALE GENOMIC DNA]</scope>
    <source>
        <strain evidence="2 3">Ter331</strain>
    </source>
</reference>
<evidence type="ECO:0000259" key="1">
    <source>
        <dbReference type="Pfam" id="PF00535"/>
    </source>
</evidence>
<dbReference type="Proteomes" id="UP000008392">
    <property type="component" value="Chromosome"/>
</dbReference>
<dbReference type="STRING" id="1005048.CFU_1892"/>
<dbReference type="eggNOG" id="COG0463">
    <property type="taxonomic scope" value="Bacteria"/>
</dbReference>
<name>G0AK39_COLFT</name>
<dbReference type="PANTHER" id="PTHR10859:SF91">
    <property type="entry name" value="DOLICHYL-PHOSPHATE BETA-GLUCOSYLTRANSFERASE"/>
    <property type="match status" value="1"/>
</dbReference>
<organism evidence="2 3">
    <name type="scientific">Collimonas fungivorans (strain Ter331)</name>
    <dbReference type="NCBI Taxonomy" id="1005048"/>
    <lineage>
        <taxon>Bacteria</taxon>
        <taxon>Pseudomonadati</taxon>
        <taxon>Pseudomonadota</taxon>
        <taxon>Betaproteobacteria</taxon>
        <taxon>Burkholderiales</taxon>
        <taxon>Oxalobacteraceae</taxon>
        <taxon>Collimonas</taxon>
    </lineage>
</organism>
<gene>
    <name evidence="2" type="ordered locus">CFU_1892</name>
</gene>
<feature type="domain" description="Glycosyltransferase 2-like" evidence="1">
    <location>
        <begin position="32"/>
        <end position="161"/>
    </location>
</feature>
<dbReference type="InterPro" id="IPR001173">
    <property type="entry name" value="Glyco_trans_2-like"/>
</dbReference>
<reference evidence="3" key="6">
    <citation type="submission" date="2011-05" db="EMBL/GenBank/DDBJ databases">
        <title>Complete sequence of Collimonas fungivorans Ter331.</title>
        <authorList>
            <person name="Leveau J.H."/>
        </authorList>
    </citation>
    <scope>NUCLEOTIDE SEQUENCE [LARGE SCALE GENOMIC DNA]</scope>
    <source>
        <strain evidence="3">Ter331</strain>
    </source>
</reference>
<evidence type="ECO:0000313" key="3">
    <source>
        <dbReference type="Proteomes" id="UP000008392"/>
    </source>
</evidence>